<feature type="compositionally biased region" description="Basic and acidic residues" evidence="1">
    <location>
        <begin position="102"/>
        <end position="114"/>
    </location>
</feature>
<proteinExistence type="predicted"/>
<dbReference type="AlphaFoldDB" id="A0A8T0F4B3"/>
<comment type="caution">
    <text evidence="2">The sequence shown here is derived from an EMBL/GenBank/DDBJ whole genome shotgun (WGS) entry which is preliminary data.</text>
</comment>
<gene>
    <name evidence="2" type="ORF">HNY73_009953</name>
</gene>
<evidence type="ECO:0000313" key="2">
    <source>
        <dbReference type="EMBL" id="KAF8784249.1"/>
    </source>
</evidence>
<dbReference type="Proteomes" id="UP000807504">
    <property type="component" value="Unassembled WGS sequence"/>
</dbReference>
<sequence length="141" mass="15895">MGRGKADAPKRYHGKFQCGERLWLFNRRRVRPDKVAAARPDRVEKIASGFAQMQTEAGPGQFGNRGVGAKRVAETRERFRGEGGGGGKRVNEKSTRTKGPKLIKEDPEKPEKMRLQPWKQRTENTTNKNRGTQRARPGRPG</sequence>
<evidence type="ECO:0000313" key="3">
    <source>
        <dbReference type="Proteomes" id="UP000807504"/>
    </source>
</evidence>
<reference evidence="2" key="2">
    <citation type="submission" date="2020-06" db="EMBL/GenBank/DDBJ databases">
        <authorList>
            <person name="Sheffer M."/>
        </authorList>
    </citation>
    <scope>NUCLEOTIDE SEQUENCE</scope>
</reference>
<dbReference type="EMBL" id="JABXBU010000030">
    <property type="protein sequence ID" value="KAF8784249.1"/>
    <property type="molecule type" value="Genomic_DNA"/>
</dbReference>
<name>A0A8T0F4B3_ARGBR</name>
<accession>A0A8T0F4B3</accession>
<feature type="compositionally biased region" description="Basic residues" evidence="1">
    <location>
        <begin position="131"/>
        <end position="141"/>
    </location>
</feature>
<keyword evidence="3" id="KW-1185">Reference proteome</keyword>
<protein>
    <submittedName>
        <fullName evidence="2">Uncharacterized protein</fullName>
    </submittedName>
</protein>
<evidence type="ECO:0000256" key="1">
    <source>
        <dbReference type="SAM" id="MobiDB-lite"/>
    </source>
</evidence>
<reference evidence="2" key="1">
    <citation type="journal article" date="2020" name="bioRxiv">
        <title>Chromosome-level reference genome of the European wasp spider Argiope bruennichi: a resource for studies on range expansion and evolutionary adaptation.</title>
        <authorList>
            <person name="Sheffer M.M."/>
            <person name="Hoppe A."/>
            <person name="Krehenwinkel H."/>
            <person name="Uhl G."/>
            <person name="Kuss A.W."/>
            <person name="Jensen L."/>
            <person name="Jensen C."/>
            <person name="Gillespie R.G."/>
            <person name="Hoff K.J."/>
            <person name="Prost S."/>
        </authorList>
    </citation>
    <scope>NUCLEOTIDE SEQUENCE</scope>
</reference>
<feature type="region of interest" description="Disordered" evidence="1">
    <location>
        <begin position="74"/>
        <end position="141"/>
    </location>
</feature>
<organism evidence="2 3">
    <name type="scientific">Argiope bruennichi</name>
    <name type="common">Wasp spider</name>
    <name type="synonym">Aranea bruennichi</name>
    <dbReference type="NCBI Taxonomy" id="94029"/>
    <lineage>
        <taxon>Eukaryota</taxon>
        <taxon>Metazoa</taxon>
        <taxon>Ecdysozoa</taxon>
        <taxon>Arthropoda</taxon>
        <taxon>Chelicerata</taxon>
        <taxon>Arachnida</taxon>
        <taxon>Araneae</taxon>
        <taxon>Araneomorphae</taxon>
        <taxon>Entelegynae</taxon>
        <taxon>Araneoidea</taxon>
        <taxon>Araneidae</taxon>
        <taxon>Argiope</taxon>
    </lineage>
</organism>